<dbReference type="Gene3D" id="3.40.50.2300">
    <property type="match status" value="2"/>
</dbReference>
<dbReference type="InterPro" id="IPR028082">
    <property type="entry name" value="Peripla_BP_I"/>
</dbReference>
<dbReference type="SUPFAM" id="SSF53822">
    <property type="entry name" value="Periplasmic binding protein-like I"/>
    <property type="match status" value="1"/>
</dbReference>
<dbReference type="Proteomes" id="UP000269289">
    <property type="component" value="Unassembled WGS sequence"/>
</dbReference>
<dbReference type="Pfam" id="PF00356">
    <property type="entry name" value="LacI"/>
    <property type="match status" value="1"/>
</dbReference>
<dbReference type="PANTHER" id="PTHR30146">
    <property type="entry name" value="LACI-RELATED TRANSCRIPTIONAL REPRESSOR"/>
    <property type="match status" value="1"/>
</dbReference>
<dbReference type="PROSITE" id="PS00356">
    <property type="entry name" value="HTH_LACI_1"/>
    <property type="match status" value="1"/>
</dbReference>
<sequence length="352" mass="37757">MAITPEGRSAPTLRDVAEVAGVSFKTVSNVLNDHPQVREATRVKVLAAVEQVGYRPNLAARNLRLGRSGVIGLAVPELSQAFFAQLADEVIRIAAEQDLVVLVEQTGGERERELEALRNPRLSLTDGLLLAPLGLTHEDLAPDAAGRPLVVLGEPLFPGPVDHVTMQHEAAARAATAHLLALGRRRVVLLGAHAAEDTGVAALRYAGYRAALADAGLPVDDGLVVPIETWDRQRGAEAMGRVLDAGVRMDAVFAMNDDLALGALRSLQERGLAVPRDVALVGFDDVADGRYTFPSLTTVEPGRHDIARIAVTMLRERIDDRPRGDLGPRVVAPDFRLVVRESTGAEVRARRA</sequence>
<gene>
    <name evidence="5" type="ORF">EBM89_12475</name>
</gene>
<dbReference type="PANTHER" id="PTHR30146:SF109">
    <property type="entry name" value="HTH-TYPE TRANSCRIPTIONAL REGULATOR GALS"/>
    <property type="match status" value="1"/>
</dbReference>
<feature type="domain" description="HTH lacI-type" evidence="4">
    <location>
        <begin position="11"/>
        <end position="65"/>
    </location>
</feature>
<reference evidence="5 6" key="1">
    <citation type="submission" date="2018-10" db="EMBL/GenBank/DDBJ databases">
        <title>Isolation, diversity and antifungal activity of actinobacteria from wheat.</title>
        <authorList>
            <person name="Han C."/>
        </authorList>
    </citation>
    <scope>NUCLEOTIDE SEQUENCE [LARGE SCALE GENOMIC DNA]</scope>
    <source>
        <strain evidence="5 6">NEAU-YY56</strain>
    </source>
</reference>
<dbReference type="GO" id="GO:0000976">
    <property type="term" value="F:transcription cis-regulatory region binding"/>
    <property type="evidence" value="ECO:0007669"/>
    <property type="project" value="TreeGrafter"/>
</dbReference>
<name>A0A3M2JA24_9CELL</name>
<dbReference type="InterPro" id="IPR010982">
    <property type="entry name" value="Lambda_DNA-bd_dom_sf"/>
</dbReference>
<dbReference type="InterPro" id="IPR000843">
    <property type="entry name" value="HTH_LacI"/>
</dbReference>
<dbReference type="OrthoDB" id="3563699at2"/>
<dbReference type="AlphaFoldDB" id="A0A3M2JA24"/>
<dbReference type="InterPro" id="IPR046335">
    <property type="entry name" value="LacI/GalR-like_sensor"/>
</dbReference>
<evidence type="ECO:0000256" key="2">
    <source>
        <dbReference type="ARBA" id="ARBA00023125"/>
    </source>
</evidence>
<evidence type="ECO:0000256" key="1">
    <source>
        <dbReference type="ARBA" id="ARBA00023015"/>
    </source>
</evidence>
<keyword evidence="1" id="KW-0805">Transcription regulation</keyword>
<dbReference type="CDD" id="cd01392">
    <property type="entry name" value="HTH_LacI"/>
    <property type="match status" value="1"/>
</dbReference>
<evidence type="ECO:0000259" key="4">
    <source>
        <dbReference type="PROSITE" id="PS50932"/>
    </source>
</evidence>
<keyword evidence="6" id="KW-1185">Reference proteome</keyword>
<comment type="caution">
    <text evidence="5">The sequence shown here is derived from an EMBL/GenBank/DDBJ whole genome shotgun (WGS) entry which is preliminary data.</text>
</comment>
<dbReference type="SUPFAM" id="SSF47413">
    <property type="entry name" value="lambda repressor-like DNA-binding domains"/>
    <property type="match status" value="1"/>
</dbReference>
<dbReference type="Gene3D" id="1.10.260.40">
    <property type="entry name" value="lambda repressor-like DNA-binding domains"/>
    <property type="match status" value="1"/>
</dbReference>
<evidence type="ECO:0000256" key="3">
    <source>
        <dbReference type="ARBA" id="ARBA00023163"/>
    </source>
</evidence>
<dbReference type="GO" id="GO:0003700">
    <property type="term" value="F:DNA-binding transcription factor activity"/>
    <property type="evidence" value="ECO:0007669"/>
    <property type="project" value="TreeGrafter"/>
</dbReference>
<protein>
    <submittedName>
        <fullName evidence="5">LacI family transcriptional regulator</fullName>
    </submittedName>
</protein>
<organism evidence="5 6">
    <name type="scientific">Cellulomonas triticagri</name>
    <dbReference type="NCBI Taxonomy" id="2483352"/>
    <lineage>
        <taxon>Bacteria</taxon>
        <taxon>Bacillati</taxon>
        <taxon>Actinomycetota</taxon>
        <taxon>Actinomycetes</taxon>
        <taxon>Micrococcales</taxon>
        <taxon>Cellulomonadaceae</taxon>
        <taxon>Cellulomonas</taxon>
    </lineage>
</organism>
<dbReference type="PROSITE" id="PS50932">
    <property type="entry name" value="HTH_LACI_2"/>
    <property type="match status" value="1"/>
</dbReference>
<evidence type="ECO:0000313" key="5">
    <source>
        <dbReference type="EMBL" id="RMI08951.1"/>
    </source>
</evidence>
<dbReference type="CDD" id="cd06267">
    <property type="entry name" value="PBP1_LacI_sugar_binding-like"/>
    <property type="match status" value="1"/>
</dbReference>
<proteinExistence type="predicted"/>
<keyword evidence="2" id="KW-0238">DNA-binding</keyword>
<dbReference type="RefSeq" id="WP_122149751.1">
    <property type="nucleotide sequence ID" value="NZ_RFFI01000066.1"/>
</dbReference>
<dbReference type="SMART" id="SM00354">
    <property type="entry name" value="HTH_LACI"/>
    <property type="match status" value="1"/>
</dbReference>
<evidence type="ECO:0000313" key="6">
    <source>
        <dbReference type="Proteomes" id="UP000269289"/>
    </source>
</evidence>
<accession>A0A3M2JA24</accession>
<dbReference type="EMBL" id="RFFI01000066">
    <property type="protein sequence ID" value="RMI08951.1"/>
    <property type="molecule type" value="Genomic_DNA"/>
</dbReference>
<dbReference type="Pfam" id="PF13377">
    <property type="entry name" value="Peripla_BP_3"/>
    <property type="match status" value="1"/>
</dbReference>
<keyword evidence="3" id="KW-0804">Transcription</keyword>